<dbReference type="PANTHER" id="PTHR17490:SF16">
    <property type="entry name" value="THREONYLCARBAMOYL-AMP SYNTHASE"/>
    <property type="match status" value="1"/>
</dbReference>
<evidence type="ECO:0000256" key="13">
    <source>
        <dbReference type="PIRNR" id="PIRNR004930"/>
    </source>
</evidence>
<comment type="subcellular location">
    <subcellularLocation>
        <location evidence="1 13">Cytoplasm</location>
    </subcellularLocation>
</comment>
<evidence type="ECO:0000256" key="7">
    <source>
        <dbReference type="ARBA" id="ARBA00022694"/>
    </source>
</evidence>
<keyword evidence="8 13" id="KW-0548">Nucleotidyltransferase</keyword>
<keyword evidence="10 13" id="KW-0067">ATP-binding</keyword>
<evidence type="ECO:0000256" key="15">
    <source>
        <dbReference type="SAM" id="MobiDB-lite"/>
    </source>
</evidence>
<dbReference type="PIRSF" id="PIRSF004930">
    <property type="entry name" value="Tln_factor_SUA5"/>
    <property type="match status" value="1"/>
</dbReference>
<comment type="function">
    <text evidence="13">Required for the formation of a threonylcarbamoyl group on adenosine at position 37 (t(6)A37) in tRNAs that read codons beginning with adenine.</text>
</comment>
<dbReference type="OrthoDB" id="9814580at2"/>
<evidence type="ECO:0000256" key="8">
    <source>
        <dbReference type="ARBA" id="ARBA00022695"/>
    </source>
</evidence>
<dbReference type="InterPro" id="IPR006070">
    <property type="entry name" value="Sua5-like_dom"/>
</dbReference>
<dbReference type="Proteomes" id="UP000322110">
    <property type="component" value="Unassembled WGS sequence"/>
</dbReference>
<evidence type="ECO:0000256" key="12">
    <source>
        <dbReference type="ARBA" id="ARBA00048366"/>
    </source>
</evidence>
<feature type="binding site" evidence="14">
    <location>
        <position position="52"/>
    </location>
    <ligand>
        <name>ATP</name>
        <dbReference type="ChEBI" id="CHEBI:30616"/>
    </ligand>
</feature>
<dbReference type="InterPro" id="IPR038385">
    <property type="entry name" value="Sua5/YwlC_C"/>
</dbReference>
<name>A0A5B2TJD5_9PROT</name>
<dbReference type="Gene3D" id="3.40.50.11030">
    <property type="entry name" value="Threonylcarbamoyl-AMP synthase, C-terminal domain"/>
    <property type="match status" value="1"/>
</dbReference>
<dbReference type="NCBIfam" id="TIGR00057">
    <property type="entry name" value="L-threonylcarbamoyladenylate synthase"/>
    <property type="match status" value="1"/>
</dbReference>
<keyword evidence="18" id="KW-1185">Reference proteome</keyword>
<dbReference type="GO" id="GO:0000049">
    <property type="term" value="F:tRNA binding"/>
    <property type="evidence" value="ECO:0007669"/>
    <property type="project" value="TreeGrafter"/>
</dbReference>
<feature type="compositionally biased region" description="Low complexity" evidence="15">
    <location>
        <begin position="319"/>
        <end position="332"/>
    </location>
</feature>
<dbReference type="InterPro" id="IPR005145">
    <property type="entry name" value="Sua5_C"/>
</dbReference>
<feature type="binding site" evidence="14">
    <location>
        <position position="116"/>
    </location>
    <ligand>
        <name>L-threonine</name>
        <dbReference type="ChEBI" id="CHEBI:57926"/>
    </ligand>
</feature>
<evidence type="ECO:0000256" key="4">
    <source>
        <dbReference type="ARBA" id="ARBA00015492"/>
    </source>
</evidence>
<evidence type="ECO:0000256" key="6">
    <source>
        <dbReference type="ARBA" id="ARBA00022679"/>
    </source>
</evidence>
<comment type="catalytic activity">
    <reaction evidence="12 13">
        <text>L-threonine + hydrogencarbonate + ATP = L-threonylcarbamoyladenylate + diphosphate + H2O</text>
        <dbReference type="Rhea" id="RHEA:36407"/>
        <dbReference type="ChEBI" id="CHEBI:15377"/>
        <dbReference type="ChEBI" id="CHEBI:17544"/>
        <dbReference type="ChEBI" id="CHEBI:30616"/>
        <dbReference type="ChEBI" id="CHEBI:33019"/>
        <dbReference type="ChEBI" id="CHEBI:57926"/>
        <dbReference type="ChEBI" id="CHEBI:73682"/>
        <dbReference type="EC" id="2.7.7.87"/>
    </reaction>
</comment>
<dbReference type="GO" id="GO:0005524">
    <property type="term" value="F:ATP binding"/>
    <property type="evidence" value="ECO:0007669"/>
    <property type="project" value="UniProtKB-UniRule"/>
</dbReference>
<evidence type="ECO:0000256" key="10">
    <source>
        <dbReference type="ARBA" id="ARBA00022840"/>
    </source>
</evidence>
<dbReference type="GO" id="GO:0008033">
    <property type="term" value="P:tRNA processing"/>
    <property type="evidence" value="ECO:0007669"/>
    <property type="project" value="UniProtKB-KW"/>
</dbReference>
<keyword evidence="6 13" id="KW-0808">Transferase</keyword>
<evidence type="ECO:0000256" key="1">
    <source>
        <dbReference type="ARBA" id="ARBA00004496"/>
    </source>
</evidence>
<gene>
    <name evidence="17" type="ORF">F0Q34_00200</name>
</gene>
<evidence type="ECO:0000256" key="2">
    <source>
        <dbReference type="ARBA" id="ARBA00007663"/>
    </source>
</evidence>
<evidence type="ECO:0000256" key="14">
    <source>
        <dbReference type="PIRSR" id="PIRSR004930-1"/>
    </source>
</evidence>
<feature type="binding site" evidence="14">
    <location>
        <position position="146"/>
    </location>
    <ligand>
        <name>ATP</name>
        <dbReference type="ChEBI" id="CHEBI:30616"/>
    </ligand>
</feature>
<dbReference type="AlphaFoldDB" id="A0A5B2TJD5"/>
<sequence length="332" mass="33504">MTLRLTPGDVSRAAALLRTGELVAFPTETVYGLGGDARNPAAVAAIYAAKGRPSFNPLISHFASAEAAFREVLADDRARAVAARFWPGPLTLVLPRAPDSAIDLLTGAGLSSLAVRVPAHPLAHALLEQAGIPVAAPSANRSGAVSPTTAAHVLDGLEGRIAAVLDGGPCAVGVESTVLDLTGATPVLLRPGGVPEAALAALLGPIGRPGTVAEAAGGLKAPGMMTSHYAPALPVRLDAEAAQRAEALLAFGPPPPGAGLVFQLSAGRDTVEAAARLFAGLRWLDAEGQRLGLTGIAAMPVPEEGLGAAIRDRLRRAAAPRPRQGQGSKADA</sequence>
<dbReference type="EMBL" id="VUKA01000001">
    <property type="protein sequence ID" value="KAA2214193.1"/>
    <property type="molecule type" value="Genomic_DNA"/>
</dbReference>
<keyword evidence="7 13" id="KW-0819">tRNA processing</keyword>
<evidence type="ECO:0000256" key="3">
    <source>
        <dbReference type="ARBA" id="ARBA00012584"/>
    </source>
</evidence>
<comment type="caution">
    <text evidence="17">The sequence shown here is derived from an EMBL/GenBank/DDBJ whole genome shotgun (WGS) entry which is preliminary data.</text>
</comment>
<feature type="domain" description="YrdC-like" evidence="16">
    <location>
        <begin position="7"/>
        <end position="194"/>
    </location>
</feature>
<evidence type="ECO:0000313" key="17">
    <source>
        <dbReference type="EMBL" id="KAA2214193.1"/>
    </source>
</evidence>
<feature type="binding site" evidence="14">
    <location>
        <position position="29"/>
    </location>
    <ligand>
        <name>L-threonine</name>
        <dbReference type="ChEBI" id="CHEBI:57926"/>
    </ligand>
</feature>
<dbReference type="EC" id="2.7.7.87" evidence="3 13"/>
<accession>A0A5B2TJD5</accession>
<dbReference type="InterPro" id="IPR017945">
    <property type="entry name" value="DHBP_synth_RibB-like_a/b_dom"/>
</dbReference>
<proteinExistence type="inferred from homology"/>
<feature type="binding site" evidence="14">
    <location>
        <position position="138"/>
    </location>
    <ligand>
        <name>ATP</name>
        <dbReference type="ChEBI" id="CHEBI:30616"/>
    </ligand>
</feature>
<feature type="binding site" evidence="14">
    <location>
        <position position="190"/>
    </location>
    <ligand>
        <name>ATP</name>
        <dbReference type="ChEBI" id="CHEBI:30616"/>
    </ligand>
</feature>
<dbReference type="InterPro" id="IPR010923">
    <property type="entry name" value="T(6)A37_SUA5"/>
</dbReference>
<reference evidence="17 18" key="1">
    <citation type="journal article" date="2015" name="Int. J. Syst. Evol. Microbiol.">
        <title>Roseomonas oryzae sp. nov., isolated from paddy rhizosphere soil.</title>
        <authorList>
            <person name="Ramaprasad E.V."/>
            <person name="Sasikala Ch."/>
            <person name="Ramana Ch.V."/>
        </authorList>
    </citation>
    <scope>NUCLEOTIDE SEQUENCE [LARGE SCALE GENOMIC DNA]</scope>
    <source>
        <strain evidence="17 18">KCTC 42542</strain>
    </source>
</reference>
<feature type="binding site" evidence="14">
    <location>
        <position position="176"/>
    </location>
    <ligand>
        <name>L-threonine</name>
        <dbReference type="ChEBI" id="CHEBI:57926"/>
    </ligand>
</feature>
<feature type="binding site" evidence="14">
    <location>
        <position position="61"/>
    </location>
    <ligand>
        <name>L-threonine</name>
        <dbReference type="ChEBI" id="CHEBI:57926"/>
    </ligand>
</feature>
<protein>
    <recommendedName>
        <fullName evidence="4 13">Threonylcarbamoyl-AMP synthase</fullName>
        <shortName evidence="13">TC-AMP synthase</shortName>
        <ecNumber evidence="3 13">2.7.7.87</ecNumber>
    </recommendedName>
    <alternativeName>
        <fullName evidence="11 13">L-threonylcarbamoyladenylate synthase</fullName>
    </alternativeName>
</protein>
<feature type="binding site" evidence="14">
    <location>
        <position position="229"/>
    </location>
    <ligand>
        <name>ATP</name>
        <dbReference type="ChEBI" id="CHEBI:30616"/>
    </ligand>
</feature>
<dbReference type="Gene3D" id="3.90.870.10">
    <property type="entry name" value="DHBP synthase"/>
    <property type="match status" value="1"/>
</dbReference>
<dbReference type="Pfam" id="PF01300">
    <property type="entry name" value="Sua5_yciO_yrdC"/>
    <property type="match status" value="1"/>
</dbReference>
<evidence type="ECO:0000256" key="5">
    <source>
        <dbReference type="ARBA" id="ARBA00022490"/>
    </source>
</evidence>
<evidence type="ECO:0000313" key="18">
    <source>
        <dbReference type="Proteomes" id="UP000322110"/>
    </source>
</evidence>
<dbReference type="InterPro" id="IPR050156">
    <property type="entry name" value="TC-AMP_synthase_SUA5"/>
</dbReference>
<dbReference type="GO" id="GO:0061710">
    <property type="term" value="F:L-threonylcarbamoyladenylate synthase"/>
    <property type="evidence" value="ECO:0007669"/>
    <property type="project" value="UniProtKB-EC"/>
</dbReference>
<evidence type="ECO:0000256" key="9">
    <source>
        <dbReference type="ARBA" id="ARBA00022741"/>
    </source>
</evidence>
<evidence type="ECO:0000256" key="11">
    <source>
        <dbReference type="ARBA" id="ARBA00029774"/>
    </source>
</evidence>
<evidence type="ECO:0000259" key="16">
    <source>
        <dbReference type="PROSITE" id="PS51163"/>
    </source>
</evidence>
<keyword evidence="9 13" id="KW-0547">Nucleotide-binding</keyword>
<feature type="region of interest" description="Disordered" evidence="15">
    <location>
        <begin position="313"/>
        <end position="332"/>
    </location>
</feature>
<dbReference type="RefSeq" id="WP_149810132.1">
    <property type="nucleotide sequence ID" value="NZ_VUKA01000001.1"/>
</dbReference>
<dbReference type="GO" id="GO:0006450">
    <property type="term" value="P:regulation of translational fidelity"/>
    <property type="evidence" value="ECO:0007669"/>
    <property type="project" value="TreeGrafter"/>
</dbReference>
<dbReference type="Pfam" id="PF03481">
    <property type="entry name" value="Sua5_C"/>
    <property type="match status" value="1"/>
</dbReference>
<feature type="binding site" evidence="14">
    <location>
        <position position="56"/>
    </location>
    <ligand>
        <name>ATP</name>
        <dbReference type="ChEBI" id="CHEBI:30616"/>
    </ligand>
</feature>
<feature type="binding site" evidence="14">
    <location>
        <position position="136"/>
    </location>
    <ligand>
        <name>L-threonine</name>
        <dbReference type="ChEBI" id="CHEBI:57926"/>
    </ligand>
</feature>
<dbReference type="PANTHER" id="PTHR17490">
    <property type="entry name" value="SUA5"/>
    <property type="match status" value="1"/>
</dbReference>
<dbReference type="GO" id="GO:0005737">
    <property type="term" value="C:cytoplasm"/>
    <property type="evidence" value="ECO:0007669"/>
    <property type="project" value="UniProtKB-SubCell"/>
</dbReference>
<dbReference type="PROSITE" id="PS51163">
    <property type="entry name" value="YRDC"/>
    <property type="match status" value="1"/>
</dbReference>
<organism evidence="17 18">
    <name type="scientific">Teichococcus oryzae</name>
    <dbReference type="NCBI Taxonomy" id="1608942"/>
    <lineage>
        <taxon>Bacteria</taxon>
        <taxon>Pseudomonadati</taxon>
        <taxon>Pseudomonadota</taxon>
        <taxon>Alphaproteobacteria</taxon>
        <taxon>Acetobacterales</taxon>
        <taxon>Roseomonadaceae</taxon>
        <taxon>Roseomonas</taxon>
    </lineage>
</organism>
<dbReference type="SUPFAM" id="SSF55821">
    <property type="entry name" value="YrdC/RibB"/>
    <property type="match status" value="1"/>
</dbReference>
<dbReference type="GO" id="GO:0003725">
    <property type="term" value="F:double-stranded RNA binding"/>
    <property type="evidence" value="ECO:0007669"/>
    <property type="project" value="UniProtKB-UniRule"/>
</dbReference>
<comment type="similarity">
    <text evidence="2 13">Belongs to the SUA5 family.</text>
</comment>
<keyword evidence="5 13" id="KW-0963">Cytoplasm</keyword>